<reference evidence="1 2" key="2">
    <citation type="submission" date="2017-08" db="EMBL/GenBank/DDBJ databases">
        <title>WGS of novel Burkholderia cepaca complex species.</title>
        <authorList>
            <person name="Lipuma J."/>
            <person name="Spilker T."/>
        </authorList>
    </citation>
    <scope>NUCLEOTIDE SEQUENCE [LARGE SCALE GENOMIC DNA]</scope>
    <source>
        <strain evidence="1 2">AU17325</strain>
    </source>
</reference>
<dbReference type="AlphaFoldDB" id="A0A228IH63"/>
<dbReference type="EMBL" id="NKFA01000008">
    <property type="protein sequence ID" value="OXI41751.1"/>
    <property type="molecule type" value="Genomic_DNA"/>
</dbReference>
<dbReference type="Proteomes" id="UP000214600">
    <property type="component" value="Unassembled WGS sequence"/>
</dbReference>
<evidence type="ECO:0000313" key="1">
    <source>
        <dbReference type="EMBL" id="OXI41751.1"/>
    </source>
</evidence>
<gene>
    <name evidence="1" type="ORF">CFB84_20955</name>
</gene>
<protein>
    <submittedName>
        <fullName evidence="1">Uncharacterized protein</fullName>
    </submittedName>
</protein>
<accession>A0A228IH63</accession>
<reference evidence="2" key="1">
    <citation type="submission" date="2017-06" db="EMBL/GenBank/DDBJ databases">
        <authorList>
            <person name="LiPuma J."/>
            <person name="Spilker T."/>
        </authorList>
    </citation>
    <scope>NUCLEOTIDE SEQUENCE [LARGE SCALE GENOMIC DNA]</scope>
    <source>
        <strain evidence="2">AU17325</strain>
    </source>
</reference>
<proteinExistence type="predicted"/>
<sequence length="74" mass="7928">MMLPASPRKSGRILRGKGKGLGVVTFPRGVISDLGACLDCRRKRAGLVRVSIASVIAHTTDALLLMKSLIKRGR</sequence>
<name>A0A228IH63_9BURK</name>
<evidence type="ECO:0000313" key="2">
    <source>
        <dbReference type="Proteomes" id="UP000214600"/>
    </source>
</evidence>
<comment type="caution">
    <text evidence="1">The sequence shown here is derived from an EMBL/GenBank/DDBJ whole genome shotgun (WGS) entry which is preliminary data.</text>
</comment>
<organism evidence="1 2">
    <name type="scientific">Burkholderia aenigmatica</name>
    <dbReference type="NCBI Taxonomy" id="2015348"/>
    <lineage>
        <taxon>Bacteria</taxon>
        <taxon>Pseudomonadati</taxon>
        <taxon>Pseudomonadota</taxon>
        <taxon>Betaproteobacteria</taxon>
        <taxon>Burkholderiales</taxon>
        <taxon>Burkholderiaceae</taxon>
        <taxon>Burkholderia</taxon>
        <taxon>Burkholderia cepacia complex</taxon>
    </lineage>
</organism>